<dbReference type="SUPFAM" id="SSF56801">
    <property type="entry name" value="Acetyl-CoA synthetase-like"/>
    <property type="match status" value="1"/>
</dbReference>
<evidence type="ECO:0000259" key="2">
    <source>
        <dbReference type="Pfam" id="PF13193"/>
    </source>
</evidence>
<sequence>MSIFTSFDVELLLISMLRSRLLEKGGGLLQGDNVDVASSLEEAFPALTVDDKLDVYKQLCEMLGAKADDWNDVLSQPVRTVCRNVYAQWENGPAVLFFRTSGSTGVPVVCEQSLKLLEQEARFLATLVKDCSRIVCVVPQHHIYGFLFTVLLPTILKVDRLIVPPYPGQSFINLLQDGDVVIAFPMFWKGQSDLHLSCGRDVVGITSTGPCPAEVILKLRADGFSRIVEVYGSSETGGVGYRTLPDTPYELFPYWGMENDLLQRTDGVGNIICALPFPDNVRWDSPRSFMPFRRKDNAVQVAGRNVYPDRVRQVILEHSDIVECAVRLMRPEEGNRLKAYIVPNAECRDWKQLKKDLHAWCRERCSVAELPKKISIGSELPRNSMGKLADW</sequence>
<proteinExistence type="predicted"/>
<dbReference type="InterPro" id="IPR042099">
    <property type="entry name" value="ANL_N_sf"/>
</dbReference>
<dbReference type="InterPro" id="IPR000873">
    <property type="entry name" value="AMP-dep_synth/lig_dom"/>
</dbReference>
<dbReference type="Pfam" id="PF13193">
    <property type="entry name" value="AMP-binding_C"/>
    <property type="match status" value="1"/>
</dbReference>
<name>A0A1N6EBQ6_9BACT</name>
<dbReference type="EMBL" id="FSRG01000003">
    <property type="protein sequence ID" value="SIN80433.1"/>
    <property type="molecule type" value="Genomic_DNA"/>
</dbReference>
<evidence type="ECO:0000259" key="1">
    <source>
        <dbReference type="Pfam" id="PF00501"/>
    </source>
</evidence>
<evidence type="ECO:0000313" key="4">
    <source>
        <dbReference type="Proteomes" id="UP000184694"/>
    </source>
</evidence>
<dbReference type="InterPro" id="IPR045851">
    <property type="entry name" value="AMP-bd_C_sf"/>
</dbReference>
<accession>A0A1N6EBQ6</accession>
<dbReference type="InterPro" id="IPR050237">
    <property type="entry name" value="ATP-dep_AMP-bd_enzyme"/>
</dbReference>
<protein>
    <submittedName>
        <fullName evidence="3">4-coumarate--CoA ligase, photoactive yellow protein activation family</fullName>
    </submittedName>
</protein>
<feature type="domain" description="AMP-binding enzyme C-terminal" evidence="2">
    <location>
        <begin position="313"/>
        <end position="387"/>
    </location>
</feature>
<organism evidence="3 4">
    <name type="scientific">Halodesulfovibrio marinisediminis DSM 17456</name>
    <dbReference type="NCBI Taxonomy" id="1121457"/>
    <lineage>
        <taxon>Bacteria</taxon>
        <taxon>Pseudomonadati</taxon>
        <taxon>Thermodesulfobacteriota</taxon>
        <taxon>Desulfovibrionia</taxon>
        <taxon>Desulfovibrionales</taxon>
        <taxon>Desulfovibrionaceae</taxon>
        <taxon>Halodesulfovibrio</taxon>
    </lineage>
</organism>
<dbReference type="GO" id="GO:0016878">
    <property type="term" value="F:acid-thiol ligase activity"/>
    <property type="evidence" value="ECO:0007669"/>
    <property type="project" value="UniProtKB-ARBA"/>
</dbReference>
<feature type="domain" description="AMP-dependent synthetase/ligase" evidence="1">
    <location>
        <begin position="88"/>
        <end position="245"/>
    </location>
</feature>
<dbReference type="AlphaFoldDB" id="A0A1N6EBQ6"/>
<dbReference type="OrthoDB" id="9787658at2"/>
<gene>
    <name evidence="3" type="ORF">SAMN02745161_0867</name>
</gene>
<dbReference type="Gene3D" id="3.40.50.12780">
    <property type="entry name" value="N-terminal domain of ligase-like"/>
    <property type="match status" value="1"/>
</dbReference>
<dbReference type="STRING" id="1121457.SAMN02745161_0867"/>
<dbReference type="InterPro" id="IPR025110">
    <property type="entry name" value="AMP-bd_C"/>
</dbReference>
<keyword evidence="4" id="KW-1185">Reference proteome</keyword>
<dbReference type="Proteomes" id="UP000184694">
    <property type="component" value="Unassembled WGS sequence"/>
</dbReference>
<dbReference type="Pfam" id="PF00501">
    <property type="entry name" value="AMP-binding"/>
    <property type="match status" value="1"/>
</dbReference>
<dbReference type="PANTHER" id="PTHR43767">
    <property type="entry name" value="LONG-CHAIN-FATTY-ACID--COA LIGASE"/>
    <property type="match status" value="1"/>
</dbReference>
<dbReference type="RefSeq" id="WP_074215699.1">
    <property type="nucleotide sequence ID" value="NZ_FSRG01000003.1"/>
</dbReference>
<keyword evidence="3" id="KW-0436">Ligase</keyword>
<dbReference type="Gene3D" id="3.30.300.30">
    <property type="match status" value="1"/>
</dbReference>
<dbReference type="PANTHER" id="PTHR43767:SF1">
    <property type="entry name" value="NONRIBOSOMAL PEPTIDE SYNTHASE PES1 (EUROFUNG)-RELATED"/>
    <property type="match status" value="1"/>
</dbReference>
<evidence type="ECO:0000313" key="3">
    <source>
        <dbReference type="EMBL" id="SIN80433.1"/>
    </source>
</evidence>
<reference evidence="4" key="1">
    <citation type="submission" date="2016-11" db="EMBL/GenBank/DDBJ databases">
        <authorList>
            <person name="Varghese N."/>
            <person name="Submissions S."/>
        </authorList>
    </citation>
    <scope>NUCLEOTIDE SEQUENCE [LARGE SCALE GENOMIC DNA]</scope>
    <source>
        <strain evidence="4">DSM 17456</strain>
    </source>
</reference>